<sequence>MQFNTATCFNNVTNKKMKVAVLLTAFNRKNTTLKCLRSFFPLCNELVDYFFDVFMTDDGCTDGTPDAVKSEFPQINIVPGDGTLFWSGGMRTAWDAAAKHDDYDYYLWLNDDINLYPHALKEIFQMSVELNDNTLICGAFCNIKGEFTYGGCLKDNTRVIPNGEPQDVFFTNGNLLLIPKTIYSVLGNIPKYFRHDGGDNDYGLRSIEHGFRVVTTLSYLGECANNPKNKYGKGRKMGVSFWKRFRYLYSPFGINPNIVFRYNLSHFGLKKAIYTYLGLLYNTMLPDSWYIKKHESKIKKFTE</sequence>
<accession>A0A413V6K0</accession>
<dbReference type="InterPro" id="IPR001173">
    <property type="entry name" value="Glyco_trans_2-like"/>
</dbReference>
<proteinExistence type="predicted"/>
<gene>
    <name evidence="2" type="ORF">DW888_20010</name>
</gene>
<dbReference type="InterPro" id="IPR029044">
    <property type="entry name" value="Nucleotide-diphossugar_trans"/>
</dbReference>
<comment type="caution">
    <text evidence="2">The sequence shown here is derived from an EMBL/GenBank/DDBJ whole genome shotgun (WGS) entry which is preliminary data.</text>
</comment>
<evidence type="ECO:0000313" key="3">
    <source>
        <dbReference type="Proteomes" id="UP000284379"/>
    </source>
</evidence>
<reference evidence="2 3" key="1">
    <citation type="submission" date="2018-08" db="EMBL/GenBank/DDBJ databases">
        <title>A genome reference for cultivated species of the human gut microbiota.</title>
        <authorList>
            <person name="Zou Y."/>
            <person name="Xue W."/>
            <person name="Luo G."/>
        </authorList>
    </citation>
    <scope>NUCLEOTIDE SEQUENCE [LARGE SCALE GENOMIC DNA]</scope>
    <source>
        <strain evidence="2 3">AM40-30BH</strain>
    </source>
</reference>
<dbReference type="SUPFAM" id="SSF53448">
    <property type="entry name" value="Nucleotide-diphospho-sugar transferases"/>
    <property type="match status" value="1"/>
</dbReference>
<dbReference type="Pfam" id="PF00535">
    <property type="entry name" value="Glycos_transf_2"/>
    <property type="match status" value="1"/>
</dbReference>
<name>A0A413V6K0_9BACE</name>
<dbReference type="Proteomes" id="UP000284379">
    <property type="component" value="Unassembled WGS sequence"/>
</dbReference>
<feature type="domain" description="Glycosyltransferase 2-like" evidence="1">
    <location>
        <begin position="21"/>
        <end position="149"/>
    </location>
</feature>
<keyword evidence="2" id="KW-0808">Transferase</keyword>
<dbReference type="GO" id="GO:0016740">
    <property type="term" value="F:transferase activity"/>
    <property type="evidence" value="ECO:0007669"/>
    <property type="project" value="UniProtKB-KW"/>
</dbReference>
<protein>
    <submittedName>
        <fullName evidence="2">Glycosyltransferase family 2 protein</fullName>
    </submittedName>
</protein>
<evidence type="ECO:0000313" key="2">
    <source>
        <dbReference type="EMBL" id="RHB29228.1"/>
    </source>
</evidence>
<evidence type="ECO:0000259" key="1">
    <source>
        <dbReference type="Pfam" id="PF00535"/>
    </source>
</evidence>
<dbReference type="Gene3D" id="3.90.550.10">
    <property type="entry name" value="Spore Coat Polysaccharide Biosynthesis Protein SpsA, Chain A"/>
    <property type="match status" value="1"/>
</dbReference>
<dbReference type="AlphaFoldDB" id="A0A413V6K0"/>
<dbReference type="EMBL" id="QSGO01000033">
    <property type="protein sequence ID" value="RHB29228.1"/>
    <property type="molecule type" value="Genomic_DNA"/>
</dbReference>
<organism evidence="2 3">
    <name type="scientific">Bacteroides nordii</name>
    <dbReference type="NCBI Taxonomy" id="291645"/>
    <lineage>
        <taxon>Bacteria</taxon>
        <taxon>Pseudomonadati</taxon>
        <taxon>Bacteroidota</taxon>
        <taxon>Bacteroidia</taxon>
        <taxon>Bacteroidales</taxon>
        <taxon>Bacteroidaceae</taxon>
        <taxon>Bacteroides</taxon>
    </lineage>
</organism>